<gene>
    <name evidence="2" type="ORF">EUTSA_v10023966mg</name>
</gene>
<keyword evidence="3" id="KW-1185">Reference proteome</keyword>
<dbReference type="AlphaFoldDB" id="V4KQC8"/>
<dbReference type="PANTHER" id="PTHR48449:SF1">
    <property type="entry name" value="DUF1985 DOMAIN-CONTAINING PROTEIN"/>
    <property type="match status" value="1"/>
</dbReference>
<dbReference type="Gramene" id="ESQ29538">
    <property type="protein sequence ID" value="ESQ29538"/>
    <property type="gene ID" value="EUTSA_v10023966mg"/>
</dbReference>
<dbReference type="Pfam" id="PF09331">
    <property type="entry name" value="DUF1985"/>
    <property type="match status" value="1"/>
</dbReference>
<sequence>MSKKSAYHNCKVHEFINMRAQLADAILNDIMNNSQVDVILKLAFNSSLWSAKTIHHFVSNQLAVNRDYELWTLIGGRPLRFSLFEYVEITELNCDPIDHNDNLEIDHSEFWAKMGLESVMRSCQLWAYEKKKMVALLFILHVGILGIHRNSRVPLMSAKKVMDETAFERQPGGYGFKELLYSIKIANLEGPRYTIHGCVQDLLVWGYECIPILAEGAGKRSPNANDSVVPLL</sequence>
<dbReference type="eggNOG" id="ENOG502QSSK">
    <property type="taxonomic scope" value="Eukaryota"/>
</dbReference>
<dbReference type="EMBL" id="KI517881">
    <property type="protein sequence ID" value="ESQ29538.1"/>
    <property type="molecule type" value="Genomic_DNA"/>
</dbReference>
<accession>V4KQC8</accession>
<dbReference type="InterPro" id="IPR015410">
    <property type="entry name" value="DUF1985"/>
</dbReference>
<evidence type="ECO:0000313" key="2">
    <source>
        <dbReference type="EMBL" id="ESQ29538.1"/>
    </source>
</evidence>
<dbReference type="KEGG" id="eus:EUTSA_v10023966mg"/>
<evidence type="ECO:0000259" key="1">
    <source>
        <dbReference type="Pfam" id="PF09331"/>
    </source>
</evidence>
<dbReference type="Proteomes" id="UP000030689">
    <property type="component" value="Unassembled WGS sequence"/>
</dbReference>
<organism evidence="2 3">
    <name type="scientific">Eutrema salsugineum</name>
    <name type="common">Saltwater cress</name>
    <name type="synonym">Sisymbrium salsugineum</name>
    <dbReference type="NCBI Taxonomy" id="72664"/>
    <lineage>
        <taxon>Eukaryota</taxon>
        <taxon>Viridiplantae</taxon>
        <taxon>Streptophyta</taxon>
        <taxon>Embryophyta</taxon>
        <taxon>Tracheophyta</taxon>
        <taxon>Spermatophyta</taxon>
        <taxon>Magnoliopsida</taxon>
        <taxon>eudicotyledons</taxon>
        <taxon>Gunneridae</taxon>
        <taxon>Pentapetalae</taxon>
        <taxon>rosids</taxon>
        <taxon>malvids</taxon>
        <taxon>Brassicales</taxon>
        <taxon>Brassicaceae</taxon>
        <taxon>Eutremeae</taxon>
        <taxon>Eutrema</taxon>
    </lineage>
</organism>
<name>V4KQC8_EUTSA</name>
<protein>
    <recommendedName>
        <fullName evidence="1">DUF1985 domain-containing protein</fullName>
    </recommendedName>
</protein>
<evidence type="ECO:0000313" key="3">
    <source>
        <dbReference type="Proteomes" id="UP000030689"/>
    </source>
</evidence>
<feature type="domain" description="DUF1985" evidence="1">
    <location>
        <begin position="59"/>
        <end position="178"/>
    </location>
</feature>
<dbReference type="PANTHER" id="PTHR48449">
    <property type="entry name" value="DUF1985 DOMAIN-CONTAINING PROTEIN"/>
    <property type="match status" value="1"/>
</dbReference>
<reference evidence="2 3" key="1">
    <citation type="journal article" date="2013" name="Front. Plant Sci.">
        <title>The Reference Genome of the Halophytic Plant Eutrema salsugineum.</title>
        <authorList>
            <person name="Yang R."/>
            <person name="Jarvis D.E."/>
            <person name="Chen H."/>
            <person name="Beilstein M.A."/>
            <person name="Grimwood J."/>
            <person name="Jenkins J."/>
            <person name="Shu S."/>
            <person name="Prochnik S."/>
            <person name="Xin M."/>
            <person name="Ma C."/>
            <person name="Schmutz J."/>
            <person name="Wing R.A."/>
            <person name="Mitchell-Olds T."/>
            <person name="Schumaker K.S."/>
            <person name="Wang X."/>
        </authorList>
    </citation>
    <scope>NUCLEOTIDE SEQUENCE [LARGE SCALE GENOMIC DNA]</scope>
</reference>
<dbReference type="STRING" id="72664.V4KQC8"/>
<proteinExistence type="predicted"/>